<dbReference type="Proteomes" id="UP000033566">
    <property type="component" value="Chromosome"/>
</dbReference>
<reference evidence="1 2" key="1">
    <citation type="journal article" date="2015" name="Genome Announc.">
        <title>Complete Genome Sequence of Corynebacterium camporealensis DSM 44610, Isolated from the Milk of a Manchega Sheep with Subclinical Mastitis.</title>
        <authorList>
            <person name="Ruckert C."/>
            <person name="Albersmeier A."/>
            <person name="Winkler A."/>
            <person name="Tauch A."/>
        </authorList>
    </citation>
    <scope>NUCLEOTIDE SEQUENCE [LARGE SCALE GENOMIC DNA]</scope>
    <source>
        <strain evidence="1 2">DSM 44610</strain>
    </source>
</reference>
<dbReference type="STRING" id="161896.UL81_08070"/>
<accession>A0A0F6QZ06</accession>
<dbReference type="EMBL" id="CP011311">
    <property type="protein sequence ID" value="AKE39568.1"/>
    <property type="molecule type" value="Genomic_DNA"/>
</dbReference>
<evidence type="ECO:0000313" key="1">
    <source>
        <dbReference type="EMBL" id="AKE39568.1"/>
    </source>
</evidence>
<organism evidence="1 2">
    <name type="scientific">Corynebacterium camporealensis</name>
    <dbReference type="NCBI Taxonomy" id="161896"/>
    <lineage>
        <taxon>Bacteria</taxon>
        <taxon>Bacillati</taxon>
        <taxon>Actinomycetota</taxon>
        <taxon>Actinomycetes</taxon>
        <taxon>Mycobacteriales</taxon>
        <taxon>Corynebacteriaceae</taxon>
        <taxon>Corynebacterium</taxon>
    </lineage>
</organism>
<name>A0A0F6QZ06_9CORY</name>
<dbReference type="SUPFAM" id="SSF56349">
    <property type="entry name" value="DNA breaking-rejoining enzymes"/>
    <property type="match status" value="1"/>
</dbReference>
<dbReference type="PATRIC" id="fig|161896.4.peg.1581"/>
<protein>
    <submittedName>
        <fullName evidence="1">Uncharacterized protein</fullName>
    </submittedName>
</protein>
<gene>
    <name evidence="1" type="ORF">UL81_08070</name>
</gene>
<evidence type="ECO:0000313" key="2">
    <source>
        <dbReference type="Proteomes" id="UP000033566"/>
    </source>
</evidence>
<dbReference type="InterPro" id="IPR011010">
    <property type="entry name" value="DNA_brk_join_enz"/>
</dbReference>
<dbReference type="HOGENOM" id="CLU_815622_0_0_11"/>
<proteinExistence type="predicted"/>
<dbReference type="GO" id="GO:0003677">
    <property type="term" value="F:DNA binding"/>
    <property type="evidence" value="ECO:0007669"/>
    <property type="project" value="InterPro"/>
</dbReference>
<sequence>MRKLPAQQDRSALLEKARVYSPTWHPVTEPIAEVIRTVLVRGVQCHGQGSIVAGIPTYRVLCEVGSLLAQFLPEVLALGVDISEPQEWLTPEWASWWETGDPAARTDTRRRQARLLELVRVWMSSDPVAAYLEDALTPKRRAYRFRTEPPPPYTLHELARIFAWPEQLPTDLARHRATVVVALAFGAGLNASEIRAVKPSSISPSADTVSLDGATLPVRPEVRLALDEVRSCGLFPFNCLGYVSHLPPPAGVKVTTSRLRLTWALAEFSEDATFEDVSQRVGAAVAKRAAIRLPQFRSWPDGRELQPLVKPAQRSGEENEVGRQGQSPNRPAFRLIQGGM</sequence>
<dbReference type="OrthoDB" id="10009631at2"/>
<dbReference type="KEGG" id="ccj:UL81_08070"/>
<dbReference type="AlphaFoldDB" id="A0A0F6QZ06"/>
<keyword evidence="2" id="KW-1185">Reference proteome</keyword>
<dbReference type="RefSeq" id="WP_035105291.1">
    <property type="nucleotide sequence ID" value="NZ_CP011311.1"/>
</dbReference>